<evidence type="ECO:0000313" key="2">
    <source>
        <dbReference type="EMBL" id="SDH98724.1"/>
    </source>
</evidence>
<dbReference type="Pfam" id="PF11575">
    <property type="entry name" value="FhuF_C"/>
    <property type="match status" value="1"/>
</dbReference>
<protein>
    <submittedName>
        <fullName evidence="2">Ferric iron reductase protein FhuF, involved in iron transport</fullName>
    </submittedName>
</protein>
<organism evidence="2 3">
    <name type="scientific">Paenibacillus typhae</name>
    <dbReference type="NCBI Taxonomy" id="1174501"/>
    <lineage>
        <taxon>Bacteria</taxon>
        <taxon>Bacillati</taxon>
        <taxon>Bacillota</taxon>
        <taxon>Bacilli</taxon>
        <taxon>Bacillales</taxon>
        <taxon>Paenibacillaceae</taxon>
        <taxon>Paenibacillus</taxon>
    </lineage>
</organism>
<dbReference type="STRING" id="1174501.SAMN05216192_102221"/>
<reference evidence="3" key="1">
    <citation type="submission" date="2016-10" db="EMBL/GenBank/DDBJ databases">
        <authorList>
            <person name="Varghese N."/>
            <person name="Submissions S."/>
        </authorList>
    </citation>
    <scope>NUCLEOTIDE SEQUENCE [LARGE SCALE GENOMIC DNA]</scope>
    <source>
        <strain evidence="3">CGMCC 1.11012</strain>
    </source>
</reference>
<dbReference type="GO" id="GO:0051537">
    <property type="term" value="F:2 iron, 2 sulfur cluster binding"/>
    <property type="evidence" value="ECO:0007669"/>
    <property type="project" value="InterPro"/>
</dbReference>
<dbReference type="InterPro" id="IPR024726">
    <property type="entry name" value="FhuF_C"/>
</dbReference>
<dbReference type="OrthoDB" id="2819999at2"/>
<evidence type="ECO:0000259" key="1">
    <source>
        <dbReference type="Pfam" id="PF11575"/>
    </source>
</evidence>
<dbReference type="Proteomes" id="UP000199050">
    <property type="component" value="Unassembled WGS sequence"/>
</dbReference>
<proteinExistence type="predicted"/>
<feature type="domain" description="Ferric siderophore reductase C-terminal" evidence="1">
    <location>
        <begin position="229"/>
        <end position="249"/>
    </location>
</feature>
<dbReference type="AlphaFoldDB" id="A0A1G8GWH1"/>
<keyword evidence="3" id="KW-1185">Reference proteome</keyword>
<dbReference type="RefSeq" id="WP_090711958.1">
    <property type="nucleotide sequence ID" value="NZ_CBCSKY010000003.1"/>
</dbReference>
<gene>
    <name evidence="2" type="ORF">SAMN05216192_102221</name>
</gene>
<name>A0A1G8GWH1_9BACL</name>
<evidence type="ECO:0000313" key="3">
    <source>
        <dbReference type="Proteomes" id="UP000199050"/>
    </source>
</evidence>
<dbReference type="EMBL" id="FNDX01000002">
    <property type="protein sequence ID" value="SDH98724.1"/>
    <property type="molecule type" value="Genomic_DNA"/>
</dbReference>
<accession>A0A1G8GWH1</accession>
<sequence length="271" mass="30365">MNDAQQQIQDFGSKFDLHPGIPEGTVHSFNAAEMADEAGMRAFVECYRPLIKGLDNKVAASYFAGAFGNVALAVHYALSVYSASPDVSLPGLSVHLIPANGYWRVAFSLNKWSFIPAPADAKERTDWRNKQLLQFYRNTAAPLLTMLSSVTGLAGSEIWGQLPTKFNYYLEVFTSGEVPADLLETLKEDYRYLREEMPAAIFGLKRNPFHVQVRKIESLADPDMTVNMRNRCCLYYRTEGGSYCYTCPRLKEDERAARRTEFRSAASAGQA</sequence>